<organism evidence="7 8">
    <name type="scientific">Anopheles epiroticus</name>
    <dbReference type="NCBI Taxonomy" id="199890"/>
    <lineage>
        <taxon>Eukaryota</taxon>
        <taxon>Metazoa</taxon>
        <taxon>Ecdysozoa</taxon>
        <taxon>Arthropoda</taxon>
        <taxon>Hexapoda</taxon>
        <taxon>Insecta</taxon>
        <taxon>Pterygota</taxon>
        <taxon>Neoptera</taxon>
        <taxon>Endopterygota</taxon>
        <taxon>Diptera</taxon>
        <taxon>Nematocera</taxon>
        <taxon>Culicoidea</taxon>
        <taxon>Culicidae</taxon>
        <taxon>Anophelinae</taxon>
        <taxon>Anopheles</taxon>
    </lineage>
</organism>
<reference evidence="7" key="2">
    <citation type="submission" date="2020-05" db="UniProtKB">
        <authorList>
            <consortium name="EnsemblMetazoa"/>
        </authorList>
    </citation>
    <scope>IDENTIFICATION</scope>
    <source>
        <strain evidence="7">Epiroticus2</strain>
    </source>
</reference>
<feature type="transmembrane region" description="Helical" evidence="6">
    <location>
        <begin position="67"/>
        <end position="86"/>
    </location>
</feature>
<feature type="transmembrane region" description="Helical" evidence="6">
    <location>
        <begin position="130"/>
        <end position="151"/>
    </location>
</feature>
<accession>A0A182PRN6</accession>
<keyword evidence="5 6" id="KW-0472">Membrane</keyword>
<protein>
    <submittedName>
        <fullName evidence="7">Uncharacterized protein</fullName>
    </submittedName>
</protein>
<evidence type="ECO:0000256" key="2">
    <source>
        <dbReference type="ARBA" id="ARBA00006208"/>
    </source>
</evidence>
<proteinExistence type="inferred from homology"/>
<name>A0A182PRN6_9DIPT</name>
<comment type="similarity">
    <text evidence="2">Belongs to the TMEM256 family.</text>
</comment>
<dbReference type="Pfam" id="PF04241">
    <property type="entry name" value="DUF423"/>
    <property type="match status" value="1"/>
</dbReference>
<keyword evidence="4 6" id="KW-1133">Transmembrane helix</keyword>
<sequence>MGLNDAFNYVLFNNPVSSTMWSMAAQGAKAAGLKPKAVTQTAATHTKAVVEQALPPLWKLLGVNRHIVRLAGLSGAAAVVLGAYGAHYHFTPKDENTQERDPKQIFEMTNRYHFIHSLALLAAPLARRPYLTTTLIASGMSLFCGTCYYLAFTNDRRAAQLTPMGGFLLIFGWLSFII</sequence>
<comment type="subcellular location">
    <subcellularLocation>
        <location evidence="1">Membrane</location>
        <topology evidence="1">Multi-pass membrane protein</topology>
    </subcellularLocation>
</comment>
<dbReference type="AlphaFoldDB" id="A0A182PRN6"/>
<dbReference type="GO" id="GO:0016020">
    <property type="term" value="C:membrane"/>
    <property type="evidence" value="ECO:0007669"/>
    <property type="project" value="UniProtKB-SubCell"/>
</dbReference>
<reference evidence="8" key="1">
    <citation type="submission" date="2013-03" db="EMBL/GenBank/DDBJ databases">
        <title>The Genome Sequence of Anopheles epiroticus epiroticus2.</title>
        <authorList>
            <consortium name="The Broad Institute Genomics Platform"/>
            <person name="Neafsey D.E."/>
            <person name="Howell P."/>
            <person name="Walker B."/>
            <person name="Young S.K."/>
            <person name="Zeng Q."/>
            <person name="Gargeya S."/>
            <person name="Fitzgerald M."/>
            <person name="Haas B."/>
            <person name="Abouelleil A."/>
            <person name="Allen A.W."/>
            <person name="Alvarado L."/>
            <person name="Arachchi H.M."/>
            <person name="Berlin A.M."/>
            <person name="Chapman S.B."/>
            <person name="Gainer-Dewar J."/>
            <person name="Goldberg J."/>
            <person name="Griggs A."/>
            <person name="Gujja S."/>
            <person name="Hansen M."/>
            <person name="Howarth C."/>
            <person name="Imamovic A."/>
            <person name="Ireland A."/>
            <person name="Larimer J."/>
            <person name="McCowan C."/>
            <person name="Murphy C."/>
            <person name="Pearson M."/>
            <person name="Poon T.W."/>
            <person name="Priest M."/>
            <person name="Roberts A."/>
            <person name="Saif S."/>
            <person name="Shea T."/>
            <person name="Sisk P."/>
            <person name="Sykes S."/>
            <person name="Wortman J."/>
            <person name="Nusbaum C."/>
            <person name="Birren B."/>
        </authorList>
    </citation>
    <scope>NUCLEOTIDE SEQUENCE [LARGE SCALE GENOMIC DNA]</scope>
    <source>
        <strain evidence="8">Epiroticus2</strain>
    </source>
</reference>
<dbReference type="EnsemblMetazoa" id="AEPI009621-RA">
    <property type="protein sequence ID" value="AEPI009621-PA"/>
    <property type="gene ID" value="AEPI009621"/>
</dbReference>
<keyword evidence="3 6" id="KW-0812">Transmembrane</keyword>
<dbReference type="PANTHER" id="PTHR43461">
    <property type="entry name" value="TRANSMEMBRANE PROTEIN 256"/>
    <property type="match status" value="1"/>
</dbReference>
<feature type="transmembrane region" description="Helical" evidence="6">
    <location>
        <begin position="158"/>
        <end position="177"/>
    </location>
</feature>
<dbReference type="InterPro" id="IPR006696">
    <property type="entry name" value="DUF423"/>
</dbReference>
<evidence type="ECO:0000313" key="8">
    <source>
        <dbReference type="Proteomes" id="UP000075885"/>
    </source>
</evidence>
<evidence type="ECO:0000256" key="5">
    <source>
        <dbReference type="ARBA" id="ARBA00023136"/>
    </source>
</evidence>
<evidence type="ECO:0000313" key="7">
    <source>
        <dbReference type="EnsemblMetazoa" id="AEPI009621-PA"/>
    </source>
</evidence>
<keyword evidence="8" id="KW-1185">Reference proteome</keyword>
<dbReference type="PANTHER" id="PTHR43461:SF1">
    <property type="entry name" value="TRANSMEMBRANE PROTEIN 256"/>
    <property type="match status" value="1"/>
</dbReference>
<evidence type="ECO:0000256" key="4">
    <source>
        <dbReference type="ARBA" id="ARBA00022989"/>
    </source>
</evidence>
<evidence type="ECO:0000256" key="1">
    <source>
        <dbReference type="ARBA" id="ARBA00004141"/>
    </source>
</evidence>
<evidence type="ECO:0000256" key="3">
    <source>
        <dbReference type="ARBA" id="ARBA00022692"/>
    </source>
</evidence>
<dbReference type="Proteomes" id="UP000075885">
    <property type="component" value="Unassembled WGS sequence"/>
</dbReference>
<evidence type="ECO:0000256" key="6">
    <source>
        <dbReference type="SAM" id="Phobius"/>
    </source>
</evidence>
<dbReference type="VEuPathDB" id="VectorBase:AEPI009621"/>